<dbReference type="PANTHER" id="PTHR13707">
    <property type="entry name" value="KETOACID-COENZYME A TRANSFERASE"/>
    <property type="match status" value="1"/>
</dbReference>
<reference evidence="2 3" key="1">
    <citation type="journal article" date="2014" name="Nature">
        <title>An environmental bacterial taxon with a large and distinct metabolic repertoire.</title>
        <authorList>
            <person name="Wilson M.C."/>
            <person name="Mori T."/>
            <person name="Ruckert C."/>
            <person name="Uria A.R."/>
            <person name="Helf M.J."/>
            <person name="Takada K."/>
            <person name="Gernert C."/>
            <person name="Steffens U.A."/>
            <person name="Heycke N."/>
            <person name="Schmitt S."/>
            <person name="Rinke C."/>
            <person name="Helfrich E.J."/>
            <person name="Brachmann A.O."/>
            <person name="Gurgui C."/>
            <person name="Wakimoto T."/>
            <person name="Kracht M."/>
            <person name="Crusemann M."/>
            <person name="Hentschel U."/>
            <person name="Abe I."/>
            <person name="Matsunaga S."/>
            <person name="Kalinowski J."/>
            <person name="Takeyama H."/>
            <person name="Piel J."/>
        </authorList>
    </citation>
    <scope>NUCLEOTIDE SEQUENCE [LARGE SCALE GENOMIC DNA]</scope>
    <source>
        <strain evidence="3">TSY1</strain>
    </source>
</reference>
<protein>
    <recommendedName>
        <fullName evidence="4">Succinyl-CoA:3-ketoacid-CoA transferase</fullName>
    </recommendedName>
</protein>
<organism evidence="2 3">
    <name type="scientific">Entotheonella factor</name>
    <dbReference type="NCBI Taxonomy" id="1429438"/>
    <lineage>
        <taxon>Bacteria</taxon>
        <taxon>Pseudomonadati</taxon>
        <taxon>Nitrospinota/Tectimicrobiota group</taxon>
        <taxon>Candidatus Tectimicrobiota</taxon>
        <taxon>Candidatus Entotheonellia</taxon>
        <taxon>Candidatus Entotheonellales</taxon>
        <taxon>Candidatus Entotheonellaceae</taxon>
        <taxon>Candidatus Entotheonella</taxon>
    </lineage>
</organism>
<dbReference type="EMBL" id="AZHW01000847">
    <property type="protein sequence ID" value="ETW95993.1"/>
    <property type="molecule type" value="Genomic_DNA"/>
</dbReference>
<dbReference type="InterPro" id="IPR004165">
    <property type="entry name" value="CoA_trans_fam_I"/>
</dbReference>
<dbReference type="AlphaFoldDB" id="W4LD31"/>
<dbReference type="PANTHER" id="PTHR13707:SF60">
    <property type="entry name" value="ACETATE COA-TRANSFERASE SUBUNIT ALPHA"/>
    <property type="match status" value="1"/>
</dbReference>
<keyword evidence="3" id="KW-1185">Reference proteome</keyword>
<evidence type="ECO:0008006" key="4">
    <source>
        <dbReference type="Google" id="ProtNLM"/>
    </source>
</evidence>
<dbReference type="Pfam" id="PF01144">
    <property type="entry name" value="CoA_trans"/>
    <property type="match status" value="1"/>
</dbReference>
<evidence type="ECO:0000313" key="3">
    <source>
        <dbReference type="Proteomes" id="UP000019141"/>
    </source>
</evidence>
<dbReference type="SUPFAM" id="SSF100950">
    <property type="entry name" value="NagB/RpiA/CoA transferase-like"/>
    <property type="match status" value="1"/>
</dbReference>
<dbReference type="NCBIfam" id="TIGR02429">
    <property type="entry name" value="pcaI_scoA_fam"/>
    <property type="match status" value="1"/>
</dbReference>
<accession>W4LD31</accession>
<dbReference type="Proteomes" id="UP000019141">
    <property type="component" value="Unassembled WGS sequence"/>
</dbReference>
<evidence type="ECO:0000256" key="1">
    <source>
        <dbReference type="ARBA" id="ARBA00022679"/>
    </source>
</evidence>
<dbReference type="InterPro" id="IPR037171">
    <property type="entry name" value="NagB/RpiA_transferase-like"/>
</dbReference>
<dbReference type="Gene3D" id="3.40.1080.10">
    <property type="entry name" value="Glutaconate Coenzyme A-transferase"/>
    <property type="match status" value="1"/>
</dbReference>
<comment type="caution">
    <text evidence="2">The sequence shown here is derived from an EMBL/GenBank/DDBJ whole genome shotgun (WGS) entry which is preliminary data.</text>
</comment>
<dbReference type="SMART" id="SM00882">
    <property type="entry name" value="CoA_trans"/>
    <property type="match status" value="1"/>
</dbReference>
<dbReference type="InterPro" id="IPR012792">
    <property type="entry name" value="3-oxoacid_CoA-transf_A"/>
</dbReference>
<dbReference type="HOGENOM" id="CLU_019942_2_0_7"/>
<sequence>MKDKIYPNFDAAVADIPDGITFMSPGFGNVGVPRNLLAALNRQGAKNLTGISNNAGAVEDRVQIGTLVEARQIKKMICAFTAPTHPSRITPFVEMYNNDEIDAELVPQGTLAERIRAAASGIGAFYTPASVGTELAEGKEHREINGRTYVLEYPLPADYAFIRCWRADTFGNLQFRLAQRNFNPIMAMAATVTIVEVESEIVEVGEIEPDHVHVPGVYVDRLVKIPPDGIFD</sequence>
<gene>
    <name evidence="2" type="ORF">ETSY1_28345</name>
</gene>
<proteinExistence type="predicted"/>
<name>W4LD31_ENTF1</name>
<dbReference type="GO" id="GO:0008410">
    <property type="term" value="F:CoA-transferase activity"/>
    <property type="evidence" value="ECO:0007669"/>
    <property type="project" value="InterPro"/>
</dbReference>
<evidence type="ECO:0000313" key="2">
    <source>
        <dbReference type="EMBL" id="ETW95993.1"/>
    </source>
</evidence>
<keyword evidence="1" id="KW-0808">Transferase</keyword>